<comment type="caution">
    <text evidence="1">The sequence shown here is derived from an EMBL/GenBank/DDBJ whole genome shotgun (WGS) entry which is preliminary data.</text>
</comment>
<gene>
    <name evidence="1" type="ORF">BV25DRAFT_432886</name>
</gene>
<name>A0ACB8T455_9AGAM</name>
<organism evidence="1 2">
    <name type="scientific">Artomyces pyxidatus</name>
    <dbReference type="NCBI Taxonomy" id="48021"/>
    <lineage>
        <taxon>Eukaryota</taxon>
        <taxon>Fungi</taxon>
        <taxon>Dikarya</taxon>
        <taxon>Basidiomycota</taxon>
        <taxon>Agaricomycotina</taxon>
        <taxon>Agaricomycetes</taxon>
        <taxon>Russulales</taxon>
        <taxon>Auriscalpiaceae</taxon>
        <taxon>Artomyces</taxon>
    </lineage>
</organism>
<keyword evidence="2" id="KW-1185">Reference proteome</keyword>
<sequence length="509" mass="54278">MAPLSTSYSVSQPATTKPPPQDSSNEASPLLESQKPEVQHAPATPVPKAQLASLCIVRLVEPIAFTQIFPYINEMMLEMHVTDDPSRVGFYSGMVESAFAVAQLFSIYQWARLSDAIGRRPVIFLGVIGMTLASALFGLSNSFVGVLLVRCIAGLFSGNIAVVQSVLGELTDSSNQAIAYPIFGLTWPLGSIIGPLIGGSFSNPATNFPDLFDTYFFRTYPYFLPGCIAALVSIIGMIFGYIFLEETLPSKRRHVEGTSTYDTLKIDIKPPCIRALLSIPLIYALSLSGFALSFIGTAFDVLFVLFCYSPIESGGLAFSATEIGLCLAGAGIISILIQLFVTPWLLARCDHVRVYNACMGLWAYCFALLPLLNVVARLGGGGLTLAEADVRVQALVWCGLAVVLGLSKLGCLAFAISMILVKDAAPGPESLGATNGLVQFAMCFARAFSPAFVSSLFALSLEASVFGGYLWVVVMVSISFLSTLLGSKIERGRSASIAACDSGLSIVIH</sequence>
<protein>
    <submittedName>
        <fullName evidence="1">MFS general substrate transporter</fullName>
    </submittedName>
</protein>
<accession>A0ACB8T455</accession>
<evidence type="ECO:0000313" key="2">
    <source>
        <dbReference type="Proteomes" id="UP000814140"/>
    </source>
</evidence>
<dbReference type="Proteomes" id="UP000814140">
    <property type="component" value="Unassembled WGS sequence"/>
</dbReference>
<reference evidence="1" key="1">
    <citation type="submission" date="2021-03" db="EMBL/GenBank/DDBJ databases">
        <authorList>
            <consortium name="DOE Joint Genome Institute"/>
            <person name="Ahrendt S."/>
            <person name="Looney B.P."/>
            <person name="Miyauchi S."/>
            <person name="Morin E."/>
            <person name="Drula E."/>
            <person name="Courty P.E."/>
            <person name="Chicoki N."/>
            <person name="Fauchery L."/>
            <person name="Kohler A."/>
            <person name="Kuo A."/>
            <person name="Labutti K."/>
            <person name="Pangilinan J."/>
            <person name="Lipzen A."/>
            <person name="Riley R."/>
            <person name="Andreopoulos W."/>
            <person name="He G."/>
            <person name="Johnson J."/>
            <person name="Barry K.W."/>
            <person name="Grigoriev I.V."/>
            <person name="Nagy L."/>
            <person name="Hibbett D."/>
            <person name="Henrissat B."/>
            <person name="Matheny P.B."/>
            <person name="Labbe J."/>
            <person name="Martin F."/>
        </authorList>
    </citation>
    <scope>NUCLEOTIDE SEQUENCE</scope>
    <source>
        <strain evidence="1">HHB10654</strain>
    </source>
</reference>
<reference evidence="1" key="2">
    <citation type="journal article" date="2022" name="New Phytol.">
        <title>Evolutionary transition to the ectomycorrhizal habit in the genomes of a hyperdiverse lineage of mushroom-forming fungi.</title>
        <authorList>
            <person name="Looney B."/>
            <person name="Miyauchi S."/>
            <person name="Morin E."/>
            <person name="Drula E."/>
            <person name="Courty P.E."/>
            <person name="Kohler A."/>
            <person name="Kuo A."/>
            <person name="LaButti K."/>
            <person name="Pangilinan J."/>
            <person name="Lipzen A."/>
            <person name="Riley R."/>
            <person name="Andreopoulos W."/>
            <person name="He G."/>
            <person name="Johnson J."/>
            <person name="Nolan M."/>
            <person name="Tritt A."/>
            <person name="Barry K.W."/>
            <person name="Grigoriev I.V."/>
            <person name="Nagy L.G."/>
            <person name="Hibbett D."/>
            <person name="Henrissat B."/>
            <person name="Matheny P.B."/>
            <person name="Labbe J."/>
            <person name="Martin F.M."/>
        </authorList>
    </citation>
    <scope>NUCLEOTIDE SEQUENCE</scope>
    <source>
        <strain evidence="1">HHB10654</strain>
    </source>
</reference>
<evidence type="ECO:0000313" key="1">
    <source>
        <dbReference type="EMBL" id="KAI0063464.1"/>
    </source>
</evidence>
<dbReference type="EMBL" id="MU277203">
    <property type="protein sequence ID" value="KAI0063464.1"/>
    <property type="molecule type" value="Genomic_DNA"/>
</dbReference>
<proteinExistence type="predicted"/>